<dbReference type="PIRSF" id="PIRSF017082">
    <property type="entry name" value="YflP"/>
    <property type="match status" value="1"/>
</dbReference>
<comment type="caution">
    <text evidence="3">The sequence shown here is derived from an EMBL/GenBank/DDBJ whole genome shotgun (WGS) entry which is preliminary data.</text>
</comment>
<sequence length="360" mass="37999">MRDRTDRRALRQRRRVHRGRRAAGAETYNHSGDKKVINLQRRRLLATAALATAAPLVRAEGGFPDHPPRLIVGFAPGGGSDFIARALATEIAGPLGQPLIVENRPGAGGAIAARAAATSPPNGYTLFLGSAATFVINPVLMTDLPYDAEKDFVPVGSVARFDYVLMTRPSLPYKTLADLVAHAKQKPGELTIGSAGNGSNTHLAAAAFQQAAGIQLRHIPYKGTTPALTDLAGGNIDLLFDSVPTVLSLVKSGKVKGLATTGTAREALLPELPTVIEAGVPGFTASNWFAVFAPARTPDDRVERLNAAMQKALTGAALREQLTSTGNVPLPGSPQDLRALVNQERASYTKLIKTSGIKIE</sequence>
<keyword evidence="4" id="KW-1185">Reference proteome</keyword>
<evidence type="ECO:0000256" key="2">
    <source>
        <dbReference type="SAM" id="MobiDB-lite"/>
    </source>
</evidence>
<comment type="similarity">
    <text evidence="1">Belongs to the UPF0065 (bug) family.</text>
</comment>
<dbReference type="PANTHER" id="PTHR42928">
    <property type="entry name" value="TRICARBOXYLATE-BINDING PROTEIN"/>
    <property type="match status" value="1"/>
</dbReference>
<dbReference type="InterPro" id="IPR042100">
    <property type="entry name" value="Bug_dom1"/>
</dbReference>
<evidence type="ECO:0000313" key="3">
    <source>
        <dbReference type="EMBL" id="OZI18815.1"/>
    </source>
</evidence>
<dbReference type="Pfam" id="PF03401">
    <property type="entry name" value="TctC"/>
    <property type="match status" value="1"/>
</dbReference>
<dbReference type="CDD" id="cd13578">
    <property type="entry name" value="PBP2_Bug27"/>
    <property type="match status" value="1"/>
</dbReference>
<dbReference type="AlphaFoldDB" id="A0A261R191"/>
<dbReference type="PANTHER" id="PTHR42928:SF5">
    <property type="entry name" value="BLR1237 PROTEIN"/>
    <property type="match status" value="1"/>
</dbReference>
<dbReference type="EMBL" id="NEVJ01000003">
    <property type="protein sequence ID" value="OZI18815.1"/>
    <property type="molecule type" value="Genomic_DNA"/>
</dbReference>
<evidence type="ECO:0000313" key="4">
    <source>
        <dbReference type="Proteomes" id="UP000216857"/>
    </source>
</evidence>
<organism evidence="3 4">
    <name type="scientific">Bordetella genomosp. 9</name>
    <dbReference type="NCBI Taxonomy" id="1416803"/>
    <lineage>
        <taxon>Bacteria</taxon>
        <taxon>Pseudomonadati</taxon>
        <taxon>Pseudomonadota</taxon>
        <taxon>Betaproteobacteria</taxon>
        <taxon>Burkholderiales</taxon>
        <taxon>Alcaligenaceae</taxon>
        <taxon>Bordetella</taxon>
    </lineage>
</organism>
<protein>
    <recommendedName>
        <fullName evidence="5">Tripartite tricarboxylate transporter substrate binding protein</fullName>
    </recommendedName>
</protein>
<name>A0A261R191_9BORD</name>
<dbReference type="Proteomes" id="UP000216857">
    <property type="component" value="Unassembled WGS sequence"/>
</dbReference>
<feature type="compositionally biased region" description="Basic residues" evidence="2">
    <location>
        <begin position="10"/>
        <end position="21"/>
    </location>
</feature>
<feature type="region of interest" description="Disordered" evidence="2">
    <location>
        <begin position="1"/>
        <end position="29"/>
    </location>
</feature>
<evidence type="ECO:0008006" key="5">
    <source>
        <dbReference type="Google" id="ProtNLM"/>
    </source>
</evidence>
<evidence type="ECO:0000256" key="1">
    <source>
        <dbReference type="ARBA" id="ARBA00006987"/>
    </source>
</evidence>
<reference evidence="3" key="1">
    <citation type="submission" date="2017-05" db="EMBL/GenBank/DDBJ databases">
        <title>Complete and WGS of Bordetella genogroups.</title>
        <authorList>
            <person name="Spilker T."/>
            <person name="Lipuma J."/>
        </authorList>
    </citation>
    <scope>NUCLEOTIDE SEQUENCE</scope>
    <source>
        <strain evidence="3">AU21707</strain>
    </source>
</reference>
<proteinExistence type="inferred from homology"/>
<dbReference type="OrthoDB" id="8886309at2"/>
<dbReference type="SUPFAM" id="SSF53850">
    <property type="entry name" value="Periplasmic binding protein-like II"/>
    <property type="match status" value="1"/>
</dbReference>
<gene>
    <name evidence="3" type="ORF">CAL26_14070</name>
</gene>
<dbReference type="Gene3D" id="3.40.190.10">
    <property type="entry name" value="Periplasmic binding protein-like II"/>
    <property type="match status" value="1"/>
</dbReference>
<dbReference type="Gene3D" id="3.40.190.150">
    <property type="entry name" value="Bordetella uptake gene, domain 1"/>
    <property type="match status" value="1"/>
</dbReference>
<accession>A0A261R191</accession>
<dbReference type="InterPro" id="IPR005064">
    <property type="entry name" value="BUG"/>
</dbReference>